<dbReference type="InterPro" id="IPR036518">
    <property type="entry name" value="CobE/GbiG_C_sf"/>
</dbReference>
<dbReference type="GO" id="GO:0009236">
    <property type="term" value="P:cobalamin biosynthetic process"/>
    <property type="evidence" value="ECO:0007669"/>
    <property type="project" value="InterPro"/>
</dbReference>
<keyword evidence="5" id="KW-1185">Reference proteome</keyword>
<dbReference type="OrthoDB" id="9781023at2"/>
<dbReference type="InterPro" id="IPR052553">
    <property type="entry name" value="CbiG_hydrolase"/>
</dbReference>
<dbReference type="InterPro" id="IPR002750">
    <property type="entry name" value="CobE/GbiG_C"/>
</dbReference>
<dbReference type="PANTHER" id="PTHR37477">
    <property type="entry name" value="COBALT-PRECORRIN-5A HYDROLASE"/>
    <property type="match status" value="1"/>
</dbReference>
<dbReference type="Proteomes" id="UP000199158">
    <property type="component" value="Unassembled WGS sequence"/>
</dbReference>
<accession>A0A1H8A6F0</accession>
<dbReference type="Pfam" id="PF11761">
    <property type="entry name" value="CbiG_mid"/>
    <property type="match status" value="1"/>
</dbReference>
<sequence>MHLSLISFTAKGAQLCAHIAKGLSLRGQSCSAYTMPRFVCDTGLTPLENNISEWAKNAFANSDGLIFVSAVGIAVRAIAPYIKDKTTDPAVVVIDEQGDFVVSLLSGHIGGANNLALQVASIVGAQPVISTATDCRQIFAVDSWAVQNQLYIADLKAAKHISAALLDGKSIGFASDFAFEGDLPKGLTQKPCSEIGIMVSLDENKKPFGCTLNLVPRIITAGIGCRRGTEQKTIESHLLSELQRHHLSLYALRQVCSIDLKANEQGLTGFCLAHKLPFVTYTAQQLERVQGEFASSQFVTSVTGVDNVCERAAVLGSGGKLIVKKYGANGVTSAFACEDWRIRF</sequence>
<keyword evidence="4" id="KW-0456">Lyase</keyword>
<reference evidence="4 5" key="1">
    <citation type="submission" date="2016-10" db="EMBL/GenBank/DDBJ databases">
        <authorList>
            <person name="de Groot N.N."/>
        </authorList>
    </citation>
    <scope>NUCLEOTIDE SEQUENCE [LARGE SCALE GENOMIC DNA]</scope>
    <source>
        <strain evidence="4 5">CGMCC 1.5070</strain>
    </source>
</reference>
<protein>
    <submittedName>
        <fullName evidence="4">Cobalt-precorrin 5A acetaldehyde-lyase</fullName>
    </submittedName>
</protein>
<dbReference type="STRING" id="474960.SAMN05216180_1100"/>
<feature type="domain" description="Cobalamin biosynthesis central region" evidence="3">
    <location>
        <begin position="139"/>
        <end position="216"/>
    </location>
</feature>
<dbReference type="Gene3D" id="3.40.50.11220">
    <property type="match status" value="1"/>
</dbReference>
<dbReference type="Pfam" id="PF01890">
    <property type="entry name" value="CbiG_C"/>
    <property type="match status" value="1"/>
</dbReference>
<dbReference type="InterPro" id="IPR021745">
    <property type="entry name" value="CbiG_mid"/>
</dbReference>
<dbReference type="Pfam" id="PF11760">
    <property type="entry name" value="CbiG_N"/>
    <property type="match status" value="1"/>
</dbReference>
<evidence type="ECO:0000313" key="4">
    <source>
        <dbReference type="EMBL" id="SEM65369.1"/>
    </source>
</evidence>
<name>A0A1H8A6F0_9FIRM</name>
<dbReference type="PANTHER" id="PTHR37477:SF1">
    <property type="entry name" value="COBALT-PRECORRIN-5A HYDROLASE"/>
    <property type="match status" value="1"/>
</dbReference>
<dbReference type="GO" id="GO:0016829">
    <property type="term" value="F:lyase activity"/>
    <property type="evidence" value="ECO:0007669"/>
    <property type="project" value="UniProtKB-KW"/>
</dbReference>
<feature type="domain" description="CobE/GbiG C-terminal" evidence="1">
    <location>
        <begin position="219"/>
        <end position="336"/>
    </location>
</feature>
<dbReference type="InterPro" id="IPR021744">
    <property type="entry name" value="CbiG_N"/>
</dbReference>
<evidence type="ECO:0000259" key="2">
    <source>
        <dbReference type="Pfam" id="PF11760"/>
    </source>
</evidence>
<dbReference type="AlphaFoldDB" id="A0A1H8A6F0"/>
<gene>
    <name evidence="4" type="ORF">SAMN05216180_1100</name>
</gene>
<dbReference type="SUPFAM" id="SSF159664">
    <property type="entry name" value="CobE/GbiG C-terminal domain-like"/>
    <property type="match status" value="1"/>
</dbReference>
<evidence type="ECO:0000259" key="3">
    <source>
        <dbReference type="Pfam" id="PF11761"/>
    </source>
</evidence>
<organism evidence="4 5">
    <name type="scientific">Hydrogenoanaerobacterium saccharovorans</name>
    <dbReference type="NCBI Taxonomy" id="474960"/>
    <lineage>
        <taxon>Bacteria</taxon>
        <taxon>Bacillati</taxon>
        <taxon>Bacillota</taxon>
        <taxon>Clostridia</taxon>
        <taxon>Eubacteriales</taxon>
        <taxon>Oscillospiraceae</taxon>
        <taxon>Hydrogenoanaerobacterium</taxon>
    </lineage>
</organism>
<dbReference type="EMBL" id="FOCG01000001">
    <property type="protein sequence ID" value="SEM65369.1"/>
    <property type="molecule type" value="Genomic_DNA"/>
</dbReference>
<dbReference type="SUPFAM" id="SSF159672">
    <property type="entry name" value="CbiG N-terminal domain-like"/>
    <property type="match status" value="1"/>
</dbReference>
<proteinExistence type="predicted"/>
<feature type="domain" description="Cobalamin synthesis G N-terminal" evidence="2">
    <location>
        <begin position="54"/>
        <end position="134"/>
    </location>
</feature>
<dbReference type="Gene3D" id="3.30.420.180">
    <property type="entry name" value="CobE/GbiG C-terminal domain"/>
    <property type="match status" value="1"/>
</dbReference>
<dbReference type="RefSeq" id="WP_092752428.1">
    <property type="nucleotide sequence ID" value="NZ_FOCG01000001.1"/>
</dbReference>
<dbReference type="InterPro" id="IPR038029">
    <property type="entry name" value="GbiG_N_sf"/>
</dbReference>
<evidence type="ECO:0000259" key="1">
    <source>
        <dbReference type="Pfam" id="PF01890"/>
    </source>
</evidence>
<evidence type="ECO:0000313" key="5">
    <source>
        <dbReference type="Proteomes" id="UP000199158"/>
    </source>
</evidence>